<keyword evidence="2" id="KW-1185">Reference proteome</keyword>
<comment type="caution">
    <text evidence="1">The sequence shown here is derived from an EMBL/GenBank/DDBJ whole genome shotgun (WGS) entry which is preliminary data.</text>
</comment>
<accession>A0ABQ3WB80</accession>
<reference evidence="2" key="1">
    <citation type="submission" date="2021-01" db="EMBL/GenBank/DDBJ databases">
        <title>Draft genome sequence of Nasalis larvatus strain YZ03.</title>
        <authorList>
            <person name="Suzuki-Hashido N."/>
            <person name="Tsuchida S."/>
            <person name="Hayakawa T."/>
        </authorList>
    </citation>
    <scope>NUCLEOTIDE SEQUENCE [LARGE SCALE GENOMIC DNA]</scope>
    <source>
        <strain evidence="2">YZ03</strain>
    </source>
</reference>
<dbReference type="EMBL" id="BOCI01000301">
    <property type="protein sequence ID" value="GHW01462.1"/>
    <property type="molecule type" value="Genomic_DNA"/>
</dbReference>
<sequence>MKENDWLDSWHKGQELAGELFLGSHYADIIAKAKTAAVFGKLIDRGIKPEDIAAIIDEVNNAD</sequence>
<proteinExistence type="predicted"/>
<dbReference type="Proteomes" id="UP000616547">
    <property type="component" value="Unassembled WGS sequence"/>
</dbReference>
<dbReference type="RefSeq" id="WP_201331907.1">
    <property type="nucleotide sequence ID" value="NZ_BOCG01000451.1"/>
</dbReference>
<organism evidence="1 2">
    <name type="scientific">Lactobacillus nasalidis</name>
    <dbReference type="NCBI Taxonomy" id="2797258"/>
    <lineage>
        <taxon>Bacteria</taxon>
        <taxon>Bacillati</taxon>
        <taxon>Bacillota</taxon>
        <taxon>Bacilli</taxon>
        <taxon>Lactobacillales</taxon>
        <taxon>Lactobacillaceae</taxon>
        <taxon>Lactobacillus</taxon>
    </lineage>
</organism>
<evidence type="ECO:0000313" key="1">
    <source>
        <dbReference type="EMBL" id="GHW01462.1"/>
    </source>
</evidence>
<name>A0ABQ3WB80_9LACO</name>
<protein>
    <submittedName>
        <fullName evidence="1">Uncharacterized protein</fullName>
    </submittedName>
</protein>
<evidence type="ECO:0000313" key="2">
    <source>
        <dbReference type="Proteomes" id="UP000616547"/>
    </source>
</evidence>
<gene>
    <name evidence="1" type="ORF">lacNasYZ03_11490</name>
</gene>